<dbReference type="AlphaFoldDB" id="A0AAV9I2W3"/>
<proteinExistence type="predicted"/>
<comment type="caution">
    <text evidence="1">The sequence shown here is derived from an EMBL/GenBank/DDBJ whole genome shotgun (WGS) entry which is preliminary data.</text>
</comment>
<keyword evidence="2" id="KW-1185">Reference proteome</keyword>
<evidence type="ECO:0000313" key="2">
    <source>
        <dbReference type="Proteomes" id="UP001300502"/>
    </source>
</evidence>
<sequence>MRIPIRSRQTRCCCCCWSATRRESYLFVPVHHFDQGDWCLLIASVFSVVLTTVIGRGKLELCDRCAGLGGAQCFVCKGTGVIYLEEGTKKCKACFGRGKILCRRCKGTGYSKMWF</sequence>
<name>A0AAV9I2W3_9RHOD</name>
<dbReference type="SUPFAM" id="SSF57938">
    <property type="entry name" value="DnaJ/Hsp40 cysteine-rich domain"/>
    <property type="match status" value="1"/>
</dbReference>
<evidence type="ECO:0000313" key="1">
    <source>
        <dbReference type="EMBL" id="KAK4522197.1"/>
    </source>
</evidence>
<reference evidence="1 2" key="1">
    <citation type="submission" date="2022-07" db="EMBL/GenBank/DDBJ databases">
        <title>Genome-wide signatures of adaptation to extreme environments.</title>
        <authorList>
            <person name="Cho C.H."/>
            <person name="Yoon H.S."/>
        </authorList>
    </citation>
    <scope>NUCLEOTIDE SEQUENCE [LARGE SCALE GENOMIC DNA]</scope>
    <source>
        <strain evidence="1 2">108.79 E11</strain>
    </source>
</reference>
<organism evidence="1 2">
    <name type="scientific">Galdieria yellowstonensis</name>
    <dbReference type="NCBI Taxonomy" id="3028027"/>
    <lineage>
        <taxon>Eukaryota</taxon>
        <taxon>Rhodophyta</taxon>
        <taxon>Bangiophyceae</taxon>
        <taxon>Galdieriales</taxon>
        <taxon>Galdieriaceae</taxon>
        <taxon>Galdieria</taxon>
    </lineage>
</organism>
<dbReference type="Proteomes" id="UP001300502">
    <property type="component" value="Unassembled WGS sequence"/>
</dbReference>
<dbReference type="EMBL" id="JANCYU010000001">
    <property type="protein sequence ID" value="KAK4522197.1"/>
    <property type="molecule type" value="Genomic_DNA"/>
</dbReference>
<dbReference type="InterPro" id="IPR036410">
    <property type="entry name" value="HSP_DnaJ_Cys-rich_dom_sf"/>
</dbReference>
<protein>
    <submittedName>
        <fullName evidence="1">Uncharacterized protein</fullName>
    </submittedName>
</protein>
<accession>A0AAV9I2W3</accession>
<gene>
    <name evidence="1" type="ORF">GAYE_FCTG49G0076</name>
</gene>